<protein>
    <recommendedName>
        <fullName evidence="4">Non-specific serine/threonine protein kinase</fullName>
    </recommendedName>
</protein>
<evidence type="ECO:0000256" key="1">
    <source>
        <dbReference type="SAM" id="MobiDB-lite"/>
    </source>
</evidence>
<dbReference type="PROSITE" id="PS00108">
    <property type="entry name" value="PROTEIN_KINASE_ST"/>
    <property type="match status" value="1"/>
</dbReference>
<evidence type="ECO:0000313" key="2">
    <source>
        <dbReference type="EMBL" id="KAK9838026.1"/>
    </source>
</evidence>
<dbReference type="SUPFAM" id="SSF56112">
    <property type="entry name" value="Protein kinase-like (PK-like)"/>
    <property type="match status" value="1"/>
</dbReference>
<gene>
    <name evidence="2" type="ORF">WJX74_009973</name>
</gene>
<dbReference type="InterPro" id="IPR011009">
    <property type="entry name" value="Kinase-like_dom_sf"/>
</dbReference>
<name>A0AAW1RXC7_9CHLO</name>
<accession>A0AAW1RXC7</accession>
<dbReference type="Proteomes" id="UP001438707">
    <property type="component" value="Unassembled WGS sequence"/>
</dbReference>
<dbReference type="PANTHER" id="PTHR37171">
    <property type="entry name" value="SERINE/THREONINE-PROTEIN KINASE YRZF-RELATED"/>
    <property type="match status" value="1"/>
</dbReference>
<dbReference type="AlphaFoldDB" id="A0AAW1RXC7"/>
<dbReference type="GO" id="GO:0004672">
    <property type="term" value="F:protein kinase activity"/>
    <property type="evidence" value="ECO:0007669"/>
    <property type="project" value="InterPro"/>
</dbReference>
<dbReference type="PANTHER" id="PTHR37171:SF1">
    <property type="entry name" value="SERINE_THREONINE-PROTEIN KINASE YRZF-RELATED"/>
    <property type="match status" value="1"/>
</dbReference>
<dbReference type="Gene3D" id="1.10.510.10">
    <property type="entry name" value="Transferase(Phosphotransferase) domain 1"/>
    <property type="match status" value="1"/>
</dbReference>
<evidence type="ECO:0000313" key="3">
    <source>
        <dbReference type="Proteomes" id="UP001438707"/>
    </source>
</evidence>
<dbReference type="InterPro" id="IPR008271">
    <property type="entry name" value="Ser/Thr_kinase_AS"/>
</dbReference>
<sequence>MLVPDAYLLQRGQPSLCGGRGSRGQVFFLVSQRGDKSAPVKGQPVYSGISGAAALQALERANGKGSLRDPSGVFVSVDDMSKDLAPGIYFIPAELESPHGRLQDLLAPGLPQVAVASSSKVHQEPDRRQHPTFVMLWTTLALQARQRFQYEDVQEVALRHVTFNPAGNPLTSRTEGDSVGLFRLRLTGGKSYELADVWNLVVEQLQGRATIDQAVIAVSNSTELSRTSIRNAIHCLGQGWQLAGQHSNFIDSSQLCRLPLRHRGHAGDIAEAAETAEAVAAMQCSASGKALSAVLPYSRCSLMDLHLGQHIARQTLLAMKDGKQVVVRLAFQRRQHSLVNAEVQALTTLRPLQGSHVPCLLGSGSTCKGYSYSITEHINGRQWNPRNQSDRELVINSPQPSHAHDLGVVHGDVKPDNIMVEHGTGRPVFVDFALSQHAVCKDTFEDEVSELKAMLGQADPGWEERANAIVAAIRADCAAEWAQISSPQPPSRAGLRHNHNSKLAALGRQRLHGRSARNLKPAFLHGHSRLPAPRALPMQTPPASAARLM</sequence>
<dbReference type="InterPro" id="IPR052396">
    <property type="entry name" value="Meiotic_Drive_Suppr_Kinase"/>
</dbReference>
<reference evidence="2 3" key="1">
    <citation type="journal article" date="2024" name="Nat. Commun.">
        <title>Phylogenomics reveals the evolutionary origins of lichenization in chlorophyte algae.</title>
        <authorList>
            <person name="Puginier C."/>
            <person name="Libourel C."/>
            <person name="Otte J."/>
            <person name="Skaloud P."/>
            <person name="Haon M."/>
            <person name="Grisel S."/>
            <person name="Petersen M."/>
            <person name="Berrin J.G."/>
            <person name="Delaux P.M."/>
            <person name="Dal Grande F."/>
            <person name="Keller J."/>
        </authorList>
    </citation>
    <scope>NUCLEOTIDE SEQUENCE [LARGE SCALE GENOMIC DNA]</scope>
    <source>
        <strain evidence="2 3">SAG 2145</strain>
    </source>
</reference>
<proteinExistence type="predicted"/>
<keyword evidence="3" id="KW-1185">Reference proteome</keyword>
<organism evidence="2 3">
    <name type="scientific">Apatococcus lobatus</name>
    <dbReference type="NCBI Taxonomy" id="904363"/>
    <lineage>
        <taxon>Eukaryota</taxon>
        <taxon>Viridiplantae</taxon>
        <taxon>Chlorophyta</taxon>
        <taxon>core chlorophytes</taxon>
        <taxon>Trebouxiophyceae</taxon>
        <taxon>Chlorellales</taxon>
        <taxon>Chlorellaceae</taxon>
        <taxon>Apatococcus</taxon>
    </lineage>
</organism>
<comment type="caution">
    <text evidence="2">The sequence shown here is derived from an EMBL/GenBank/DDBJ whole genome shotgun (WGS) entry which is preliminary data.</text>
</comment>
<evidence type="ECO:0008006" key="4">
    <source>
        <dbReference type="Google" id="ProtNLM"/>
    </source>
</evidence>
<dbReference type="EMBL" id="JALJOS010000006">
    <property type="protein sequence ID" value="KAK9838026.1"/>
    <property type="molecule type" value="Genomic_DNA"/>
</dbReference>
<feature type="region of interest" description="Disordered" evidence="1">
    <location>
        <begin position="526"/>
        <end position="549"/>
    </location>
</feature>